<reference evidence="3 4" key="1">
    <citation type="journal article" date="2018" name="Nat. Genet.">
        <title>The Rosa genome provides new insights in the design of modern roses.</title>
        <authorList>
            <person name="Bendahmane M."/>
        </authorList>
    </citation>
    <scope>NUCLEOTIDE SEQUENCE [LARGE SCALE GENOMIC DNA]</scope>
    <source>
        <strain evidence="4">cv. Old Blush</strain>
    </source>
</reference>
<dbReference type="Gene3D" id="3.40.50.10140">
    <property type="entry name" value="Toll/interleukin-1 receptor homology (TIR) domain"/>
    <property type="match status" value="1"/>
</dbReference>
<organism evidence="3 4">
    <name type="scientific">Rosa chinensis</name>
    <name type="common">China rose</name>
    <dbReference type="NCBI Taxonomy" id="74649"/>
    <lineage>
        <taxon>Eukaryota</taxon>
        <taxon>Viridiplantae</taxon>
        <taxon>Streptophyta</taxon>
        <taxon>Embryophyta</taxon>
        <taxon>Tracheophyta</taxon>
        <taxon>Spermatophyta</taxon>
        <taxon>Magnoliopsida</taxon>
        <taxon>eudicotyledons</taxon>
        <taxon>Gunneridae</taxon>
        <taxon>Pentapetalae</taxon>
        <taxon>rosids</taxon>
        <taxon>fabids</taxon>
        <taxon>Rosales</taxon>
        <taxon>Rosaceae</taxon>
        <taxon>Rosoideae</taxon>
        <taxon>Rosoideae incertae sedis</taxon>
        <taxon>Rosa</taxon>
    </lineage>
</organism>
<name>A0A2P6PIA7_ROSCH</name>
<evidence type="ECO:0000313" key="3">
    <source>
        <dbReference type="EMBL" id="PRQ21661.1"/>
    </source>
</evidence>
<feature type="domain" description="TIR" evidence="2">
    <location>
        <begin position="4"/>
        <end position="168"/>
    </location>
</feature>
<proteinExistence type="predicted"/>
<accession>A0A2P6PIA7</accession>
<dbReference type="InterPro" id="IPR000157">
    <property type="entry name" value="TIR_dom"/>
</dbReference>
<keyword evidence="1" id="KW-0520">NAD</keyword>
<dbReference type="AlphaFoldDB" id="A0A2P6PIA7"/>
<gene>
    <name evidence="3" type="ORF">RchiOBHm_Chr7g0241711</name>
</gene>
<dbReference type="SUPFAM" id="SSF52200">
    <property type="entry name" value="Toll/Interleukin receptor TIR domain"/>
    <property type="match status" value="1"/>
</dbReference>
<dbReference type="PROSITE" id="PS50104">
    <property type="entry name" value="TIR"/>
    <property type="match status" value="1"/>
</dbReference>
<sequence>MPVFKHDVFLSFRGEDTRKTFTSHLYAALVSNHINTYIDDEIERGEEIAPALLQAIEASKLSVVILSQGYASSRWCLNELAHILELKERHQLSVLPIFYGVDPSHVRNQRESYAAAFVQHEKHFKQDKVLKWREALTKASDLAGFDSRKTSPDSKLVEEVLKVIQKKLNRKYSRDLTPQDVGTSAAQFAHTNACEFSLFCNCIIVSVDS</sequence>
<dbReference type="EMBL" id="PDCK01000045">
    <property type="protein sequence ID" value="PRQ21661.1"/>
    <property type="molecule type" value="Genomic_DNA"/>
</dbReference>
<dbReference type="GO" id="GO:0007165">
    <property type="term" value="P:signal transduction"/>
    <property type="evidence" value="ECO:0007669"/>
    <property type="project" value="InterPro"/>
</dbReference>
<keyword evidence="4" id="KW-1185">Reference proteome</keyword>
<dbReference type="SMART" id="SM00255">
    <property type="entry name" value="TIR"/>
    <property type="match status" value="1"/>
</dbReference>
<dbReference type="STRING" id="74649.A0A2P6PIA7"/>
<dbReference type="Pfam" id="PF01582">
    <property type="entry name" value="TIR"/>
    <property type="match status" value="1"/>
</dbReference>
<dbReference type="Proteomes" id="UP000238479">
    <property type="component" value="Chromosome 7"/>
</dbReference>
<evidence type="ECO:0000259" key="2">
    <source>
        <dbReference type="PROSITE" id="PS50104"/>
    </source>
</evidence>
<dbReference type="InterPro" id="IPR035897">
    <property type="entry name" value="Toll_tir_struct_dom_sf"/>
</dbReference>
<dbReference type="OMA" id="AMGEHEI"/>
<comment type="caution">
    <text evidence="3">The sequence shown here is derived from an EMBL/GenBank/DDBJ whole genome shotgun (WGS) entry which is preliminary data.</text>
</comment>
<dbReference type="FunFam" id="3.40.50.10140:FF:000007">
    <property type="entry name" value="Disease resistance protein (TIR-NBS-LRR class)"/>
    <property type="match status" value="1"/>
</dbReference>
<evidence type="ECO:0000313" key="4">
    <source>
        <dbReference type="Proteomes" id="UP000238479"/>
    </source>
</evidence>
<protein>
    <submittedName>
        <fullName evidence="3">Putative TIR domain-containing protein</fullName>
    </submittedName>
</protein>
<evidence type="ECO:0000256" key="1">
    <source>
        <dbReference type="ARBA" id="ARBA00023027"/>
    </source>
</evidence>
<dbReference type="Gramene" id="PRQ21661">
    <property type="protein sequence ID" value="PRQ21661"/>
    <property type="gene ID" value="RchiOBHm_Chr7g0241711"/>
</dbReference>
<dbReference type="PANTHER" id="PTHR32009">
    <property type="entry name" value="TMV RESISTANCE PROTEIN N-LIKE"/>
    <property type="match status" value="1"/>
</dbReference>
<dbReference type="PANTHER" id="PTHR32009:SF159">
    <property type="entry name" value="TIR DOMAIN-CONTAINING PROTEIN"/>
    <property type="match status" value="1"/>
</dbReference>